<dbReference type="PANTHER" id="PTHR47691:SF3">
    <property type="entry name" value="HTH-TYPE TRANSCRIPTIONAL REGULATOR RV0890C-RELATED"/>
    <property type="match status" value="1"/>
</dbReference>
<evidence type="ECO:0000313" key="3">
    <source>
        <dbReference type="EMBL" id="EWY38668.1"/>
    </source>
</evidence>
<evidence type="ECO:0000259" key="1">
    <source>
        <dbReference type="Pfam" id="PF00931"/>
    </source>
</evidence>
<sequence length="642" mass="68189">MRKTTMGESYDIFFSLAHADRATAAPVVEALRDRGLKVFHYETEIADARSITERVVTGLGHSRILVAWYSKTYPTRRACQWELTSAIIAAQRDVPDGRAVERRVVVLNPETGVGHLQPAEIIGNKFIDASAGRAVELAHRVAAGLDGLVGEFGEIQVLGGPLWHGGNPRAGSNHFVGRFPDMWKIHTGLSRSKITMVSGGGLGLVLLQGMGGIGKTLLAEEYARRFGAAYPGGVFWLSAVQGQDLGSQIGRIAGSLGLGTAGLGPDAVAGMLKGALAARPAYLWIVDDLPPDATAADLNAWSAPTAIGATLVTTRNTRLDGSGTPYRLGVLSDDEALELLTSRRAPRPGAEDKAAGEILTLLGNHALAVDAAGAAVRKLGYEGFLTRLRHPDRDAMELAAKLAGELPTGHAPQIATTLLDSIERLDADGLRLLHLATLLAPAPIPLSLVTSIFARLPGDADLADDDAILAVEAAAGEALAEHIVGDDGADTVSVHVLVSRTIRFHGDEPPPGLRDAAVAALVERMEDADDIRNHFGLLPLIPHARALTGDPLDAQTSRLLHWLGYFNLERGAYVEAETDFGRTLNARKTLLGPEHPDTLASMNNLAATLFARGDIEGARALVAEALLSRFTNTVLPSRFHER</sequence>
<dbReference type="AlphaFoldDB" id="W9H4J9"/>
<dbReference type="Pfam" id="PF00931">
    <property type="entry name" value="NB-ARC"/>
    <property type="match status" value="1"/>
</dbReference>
<keyword evidence="4" id="KW-1185">Reference proteome</keyword>
<dbReference type="GO" id="GO:0043531">
    <property type="term" value="F:ADP binding"/>
    <property type="evidence" value="ECO:0007669"/>
    <property type="project" value="InterPro"/>
</dbReference>
<dbReference type="Gene3D" id="3.40.50.300">
    <property type="entry name" value="P-loop containing nucleotide triphosphate hydrolases"/>
    <property type="match status" value="1"/>
</dbReference>
<dbReference type="Proteomes" id="UP000019486">
    <property type="component" value="Unassembled WGS sequence"/>
</dbReference>
<dbReference type="STRING" id="1385369.N825_12715"/>
<dbReference type="SUPFAM" id="SSF52200">
    <property type="entry name" value="Toll/Interleukin receptor TIR domain"/>
    <property type="match status" value="1"/>
</dbReference>
<dbReference type="InterPro" id="IPR035897">
    <property type="entry name" value="Toll_tir_struct_dom_sf"/>
</dbReference>
<dbReference type="EMBL" id="AVFL01000017">
    <property type="protein sequence ID" value="EWY38668.1"/>
    <property type="molecule type" value="Genomic_DNA"/>
</dbReference>
<name>W9H4J9_9PROT</name>
<dbReference type="SUPFAM" id="SSF48452">
    <property type="entry name" value="TPR-like"/>
    <property type="match status" value="1"/>
</dbReference>
<dbReference type="RefSeq" id="WP_037456832.1">
    <property type="nucleotide sequence ID" value="NZ_AVFL01000017.1"/>
</dbReference>
<organism evidence="3 4">
    <name type="scientific">Skermanella stibiiresistens SB22</name>
    <dbReference type="NCBI Taxonomy" id="1385369"/>
    <lineage>
        <taxon>Bacteria</taxon>
        <taxon>Pseudomonadati</taxon>
        <taxon>Pseudomonadota</taxon>
        <taxon>Alphaproteobacteria</taxon>
        <taxon>Rhodospirillales</taxon>
        <taxon>Azospirillaceae</taxon>
        <taxon>Skermanella</taxon>
    </lineage>
</organism>
<reference evidence="3 4" key="1">
    <citation type="submission" date="2013-08" db="EMBL/GenBank/DDBJ databases">
        <title>The genome sequence of Skermanella stibiiresistens.</title>
        <authorList>
            <person name="Zhu W."/>
            <person name="Wang G."/>
        </authorList>
    </citation>
    <scope>NUCLEOTIDE SEQUENCE [LARGE SCALE GENOMIC DNA]</scope>
    <source>
        <strain evidence="3 4">SB22</strain>
    </source>
</reference>
<dbReference type="OrthoDB" id="9787760at2"/>
<accession>W9H4J9</accession>
<comment type="caution">
    <text evidence="3">The sequence shown here is derived from an EMBL/GenBank/DDBJ whole genome shotgun (WGS) entry which is preliminary data.</text>
</comment>
<dbReference type="SUPFAM" id="SSF52540">
    <property type="entry name" value="P-loop containing nucleoside triphosphate hydrolases"/>
    <property type="match status" value="1"/>
</dbReference>
<dbReference type="GO" id="GO:0007165">
    <property type="term" value="P:signal transduction"/>
    <property type="evidence" value="ECO:0007669"/>
    <property type="project" value="InterPro"/>
</dbReference>
<dbReference type="InterPro" id="IPR000157">
    <property type="entry name" value="TIR_dom"/>
</dbReference>
<evidence type="ECO:0000313" key="4">
    <source>
        <dbReference type="Proteomes" id="UP000019486"/>
    </source>
</evidence>
<dbReference type="PANTHER" id="PTHR47691">
    <property type="entry name" value="REGULATOR-RELATED"/>
    <property type="match status" value="1"/>
</dbReference>
<dbReference type="Gene3D" id="3.40.50.10140">
    <property type="entry name" value="Toll/interleukin-1 receptor homology (TIR) domain"/>
    <property type="match status" value="1"/>
</dbReference>
<dbReference type="InterPro" id="IPR002182">
    <property type="entry name" value="NB-ARC"/>
</dbReference>
<proteinExistence type="predicted"/>
<gene>
    <name evidence="3" type="ORF">N825_12715</name>
</gene>
<dbReference type="Pfam" id="PF13676">
    <property type="entry name" value="TIR_2"/>
    <property type="match status" value="1"/>
</dbReference>
<feature type="domain" description="TIR" evidence="2">
    <location>
        <begin position="12"/>
        <end position="89"/>
    </location>
</feature>
<dbReference type="InterPro" id="IPR027417">
    <property type="entry name" value="P-loop_NTPase"/>
</dbReference>
<dbReference type="InterPro" id="IPR011990">
    <property type="entry name" value="TPR-like_helical_dom_sf"/>
</dbReference>
<evidence type="ECO:0000259" key="2">
    <source>
        <dbReference type="Pfam" id="PF13676"/>
    </source>
</evidence>
<dbReference type="Gene3D" id="1.25.40.10">
    <property type="entry name" value="Tetratricopeptide repeat domain"/>
    <property type="match status" value="1"/>
</dbReference>
<dbReference type="Pfam" id="PF13424">
    <property type="entry name" value="TPR_12"/>
    <property type="match status" value="1"/>
</dbReference>
<feature type="domain" description="NB-ARC" evidence="1">
    <location>
        <begin position="198"/>
        <end position="342"/>
    </location>
</feature>
<protein>
    <submittedName>
        <fullName evidence="3">Uncharacterized protein</fullName>
    </submittedName>
</protein>